<dbReference type="EMBL" id="AEYE02000036">
    <property type="protein sequence ID" value="EPE94205.1"/>
    <property type="molecule type" value="Genomic_DNA"/>
</dbReference>
<keyword evidence="3" id="KW-0614">Plasmid</keyword>
<dbReference type="InterPro" id="IPR050300">
    <property type="entry name" value="GDXG_lipolytic_enzyme"/>
</dbReference>
<dbReference type="AlphaFoldDB" id="S3H7J1"/>
<dbReference type="PANTHER" id="PTHR48081">
    <property type="entry name" value="AB HYDROLASE SUPERFAMILY PROTEIN C4A8.06C"/>
    <property type="match status" value="1"/>
</dbReference>
<name>S3H7J1_9HYPH</name>
<organism evidence="3 4">
    <name type="scientific">Rhizobium grahamii CCGE 502</name>
    <dbReference type="NCBI Taxonomy" id="990285"/>
    <lineage>
        <taxon>Bacteria</taxon>
        <taxon>Pseudomonadati</taxon>
        <taxon>Pseudomonadota</taxon>
        <taxon>Alphaproteobacteria</taxon>
        <taxon>Hyphomicrobiales</taxon>
        <taxon>Rhizobiaceae</taxon>
        <taxon>Rhizobium/Agrobacterium group</taxon>
        <taxon>Rhizobium</taxon>
    </lineage>
</organism>
<dbReference type="GO" id="GO:0016787">
    <property type="term" value="F:hydrolase activity"/>
    <property type="evidence" value="ECO:0007669"/>
    <property type="project" value="UniProtKB-KW"/>
</dbReference>
<evidence type="ECO:0000259" key="2">
    <source>
        <dbReference type="Pfam" id="PF07859"/>
    </source>
</evidence>
<dbReference type="RefSeq" id="WP_016558097.1">
    <property type="nucleotide sequence ID" value="NZ_AEYE02000036.1"/>
</dbReference>
<dbReference type="Proteomes" id="UP000014411">
    <property type="component" value="Unassembled WGS sequence"/>
</dbReference>
<feature type="domain" description="Alpha/beta hydrolase fold-3" evidence="2">
    <location>
        <begin position="65"/>
        <end position="247"/>
    </location>
</feature>
<dbReference type="HOGENOM" id="CLU_012494_4_7_5"/>
<protein>
    <submittedName>
        <fullName evidence="3">Carboxylesterase type B</fullName>
    </submittedName>
</protein>
<reference evidence="3 4" key="1">
    <citation type="journal article" date="2012" name="J. Bacteriol.">
        <title>Genome sequence of Rhizobium grahamii CCGE502, a broad-host-range symbiont with low nodulation competitiveness in Phaseolus vulgaris.</title>
        <authorList>
            <person name="Althabegoiti M.J."/>
            <person name="Lozano L."/>
            <person name="Torres-Tejerizo G."/>
            <person name="Ormeno-Orrillo E."/>
            <person name="Rogel M.A."/>
            <person name="Gonzalez V."/>
            <person name="Martinez-Romero E."/>
        </authorList>
    </citation>
    <scope>NUCLEOTIDE SEQUENCE [LARGE SCALE GENOMIC DNA]</scope>
    <source>
        <strain evidence="3 4">CCGE 502</strain>
        <plasmid evidence="3">pRg502b</plasmid>
    </source>
</reference>
<gene>
    <name evidence="3" type="ORF">RGCCGE502_30947</name>
</gene>
<dbReference type="Pfam" id="PF07859">
    <property type="entry name" value="Abhydrolase_3"/>
    <property type="match status" value="1"/>
</dbReference>
<dbReference type="Gene3D" id="3.40.50.1820">
    <property type="entry name" value="alpha/beta hydrolase"/>
    <property type="match status" value="1"/>
</dbReference>
<evidence type="ECO:0000256" key="1">
    <source>
        <dbReference type="ARBA" id="ARBA00022801"/>
    </source>
</evidence>
<sequence>MEIDPFRIRDHVAHFDSIVSDIVQASESTRETLSMSGNVAYGDGPSETLDIFYPERTRKNLPVHMFIHGGYWRMFSKRDYSCVANTVTQAGAIAVIIDYALMPAHRMEVLVDQVTRAKRWVIGQIAEYGGDPSTLTVSGHSAGAHLASFLFHESTVPSSVKGAFLLGGLYDLAPLQRSFLRDEIALTDEEVARFTPLSHHHDPHCRVILAVGAEETHPFHAQSNAFLSTLREQGLPAFLRVVAGRNHMDSVRDLGILGSEAGDLLARLVTGEP</sequence>
<keyword evidence="1" id="KW-0378">Hydrolase</keyword>
<dbReference type="InterPro" id="IPR029058">
    <property type="entry name" value="AB_hydrolase_fold"/>
</dbReference>
<dbReference type="InterPro" id="IPR013094">
    <property type="entry name" value="AB_hydrolase_3"/>
</dbReference>
<dbReference type="SUPFAM" id="SSF53474">
    <property type="entry name" value="alpha/beta-Hydrolases"/>
    <property type="match status" value="1"/>
</dbReference>
<evidence type="ECO:0000313" key="4">
    <source>
        <dbReference type="Proteomes" id="UP000014411"/>
    </source>
</evidence>
<keyword evidence="4" id="KW-1185">Reference proteome</keyword>
<dbReference type="PANTHER" id="PTHR48081:SF33">
    <property type="entry name" value="KYNURENINE FORMAMIDASE"/>
    <property type="match status" value="1"/>
</dbReference>
<comment type="caution">
    <text evidence="3">The sequence shown here is derived from an EMBL/GenBank/DDBJ whole genome shotgun (WGS) entry which is preliminary data.</text>
</comment>
<proteinExistence type="predicted"/>
<evidence type="ECO:0000313" key="3">
    <source>
        <dbReference type="EMBL" id="EPE94205.1"/>
    </source>
</evidence>
<geneLocation type="plasmid" evidence="3">
    <name>pRg502b</name>
</geneLocation>
<accession>S3H7J1</accession>